<gene>
    <name evidence="2" type="ORF">ACIPEN_20710</name>
</gene>
<comment type="caution">
    <text evidence="2">The sequence shown here is derived from an EMBL/GenBank/DDBJ whole genome shotgun (WGS) entry which is preliminary data.</text>
</comment>
<name>A0ABW8F4P8_9BURK</name>
<evidence type="ECO:0000256" key="1">
    <source>
        <dbReference type="SAM" id="Phobius"/>
    </source>
</evidence>
<dbReference type="Pfam" id="PF24838">
    <property type="entry name" value="8xMP"/>
    <property type="match status" value="1"/>
</dbReference>
<sequence>MEESEVKELADEYEFAEALKSATGNISAAFELTLRQREFEIGQLTQRNNFFMIFQGVIIAGLIQSGGNAMPILNVSVCVLGVVVSLLQANMAAGAKYWQMRWERATRTLEIYLLETLRHKKTVFQLFTVDESFLTEKEKEQIDSLKHAPCRGEKADPVSCEKGYITKNIKEDLGSPLNPANWLVGKKPSVSKIPIYVGWSLAIFWSSLVYRSVSICPTWALIPLTGQ</sequence>
<evidence type="ECO:0000313" key="2">
    <source>
        <dbReference type="EMBL" id="MFJ3048262.1"/>
    </source>
</evidence>
<feature type="transmembrane region" description="Helical" evidence="1">
    <location>
        <begin position="72"/>
        <end position="93"/>
    </location>
</feature>
<dbReference type="RefSeq" id="WP_402703178.1">
    <property type="nucleotide sequence ID" value="NZ_JBIUZV010000016.1"/>
</dbReference>
<proteinExistence type="predicted"/>
<evidence type="ECO:0000313" key="3">
    <source>
        <dbReference type="Proteomes" id="UP001617427"/>
    </source>
</evidence>
<keyword evidence="1" id="KW-1133">Transmembrane helix</keyword>
<dbReference type="Proteomes" id="UP001617427">
    <property type="component" value="Unassembled WGS sequence"/>
</dbReference>
<organism evidence="2 3">
    <name type="scientific">Herbaspirillum chlorophenolicum</name>
    <dbReference type="NCBI Taxonomy" id="211589"/>
    <lineage>
        <taxon>Bacteria</taxon>
        <taxon>Pseudomonadati</taxon>
        <taxon>Pseudomonadota</taxon>
        <taxon>Betaproteobacteria</taxon>
        <taxon>Burkholderiales</taxon>
        <taxon>Oxalobacteraceae</taxon>
        <taxon>Herbaspirillum</taxon>
    </lineage>
</organism>
<accession>A0ABW8F4P8</accession>
<reference evidence="2 3" key="1">
    <citation type="submission" date="2024-10" db="EMBL/GenBank/DDBJ databases">
        <title>The Natural Products Discovery Center: Release of the First 8490 Sequenced Strains for Exploring Actinobacteria Biosynthetic Diversity.</title>
        <authorList>
            <person name="Kalkreuter E."/>
            <person name="Kautsar S.A."/>
            <person name="Yang D."/>
            <person name="Bader C.D."/>
            <person name="Teijaro C.N."/>
            <person name="Fluegel L."/>
            <person name="Davis C.M."/>
            <person name="Simpson J.R."/>
            <person name="Lauterbach L."/>
            <person name="Steele A.D."/>
            <person name="Gui C."/>
            <person name="Meng S."/>
            <person name="Li G."/>
            <person name="Viehrig K."/>
            <person name="Ye F."/>
            <person name="Su P."/>
            <person name="Kiefer A.F."/>
            <person name="Nichols A."/>
            <person name="Cepeda A.J."/>
            <person name="Yan W."/>
            <person name="Fan B."/>
            <person name="Jiang Y."/>
            <person name="Adhikari A."/>
            <person name="Zheng C.-J."/>
            <person name="Schuster L."/>
            <person name="Cowan T.M."/>
            <person name="Smanski M.J."/>
            <person name="Chevrette M.G."/>
            <person name="De Carvalho L.P.S."/>
            <person name="Shen B."/>
        </authorList>
    </citation>
    <scope>NUCLEOTIDE SEQUENCE [LARGE SCALE GENOMIC DNA]</scope>
    <source>
        <strain evidence="2 3">NPDC087045</strain>
    </source>
</reference>
<evidence type="ECO:0008006" key="4">
    <source>
        <dbReference type="Google" id="ProtNLM"/>
    </source>
</evidence>
<protein>
    <recommendedName>
        <fullName evidence="4">SMODS and SLOG-associating 2TM effector domain-containing protein</fullName>
    </recommendedName>
</protein>
<feature type="transmembrane region" description="Helical" evidence="1">
    <location>
        <begin position="49"/>
        <end position="66"/>
    </location>
</feature>
<keyword evidence="1" id="KW-0472">Membrane</keyword>
<dbReference type="InterPro" id="IPR056918">
    <property type="entry name" value="8xMP"/>
</dbReference>
<keyword evidence="3" id="KW-1185">Reference proteome</keyword>
<dbReference type="EMBL" id="JBIUZV010000016">
    <property type="protein sequence ID" value="MFJ3048262.1"/>
    <property type="molecule type" value="Genomic_DNA"/>
</dbReference>
<keyword evidence="1" id="KW-0812">Transmembrane</keyword>